<dbReference type="OrthoDB" id="252464at2"/>
<keyword evidence="5" id="KW-0378">Hydrolase</keyword>
<evidence type="ECO:0000313" key="5">
    <source>
        <dbReference type="EMBL" id="ABB28971.1"/>
    </source>
</evidence>
<evidence type="ECO:0000259" key="4">
    <source>
        <dbReference type="Pfam" id="PF00561"/>
    </source>
</evidence>
<dbReference type="PANTHER" id="PTHR42916">
    <property type="entry name" value="2-SUCCINYL-5-ENOLPYRUVYL-6-HYDROXY-3-CYCLOHEXENE-1-CARBOXYLATE SYNTHASE"/>
    <property type="match status" value="1"/>
</dbReference>
<dbReference type="EC" id="4.2.99.20" evidence="3"/>
<keyword evidence="2 3" id="KW-0456">Lyase</keyword>
<keyword evidence="1 3" id="KW-0474">Menaquinone biosynthesis</keyword>
<evidence type="ECO:0000256" key="1">
    <source>
        <dbReference type="ARBA" id="ARBA00022428"/>
    </source>
</evidence>
<dbReference type="ESTHER" id="chlch-q3apv4">
    <property type="family name" value="MenH_SHCHC"/>
</dbReference>
<dbReference type="InterPro" id="IPR000073">
    <property type="entry name" value="AB_hydrolase_1"/>
</dbReference>
<comment type="pathway">
    <text evidence="3">Quinol/quinone metabolism; 1,4-dihydroxy-2-naphthoate biosynthesis; 1,4-dihydroxy-2-naphthoate from chorismate: step 3/7.</text>
</comment>
<dbReference type="eggNOG" id="COG2267">
    <property type="taxonomic scope" value="Bacteria"/>
</dbReference>
<dbReference type="STRING" id="340177.Cag_1720"/>
<dbReference type="AlphaFoldDB" id="Q3APV4"/>
<feature type="domain" description="AB hydrolase-1" evidence="4">
    <location>
        <begin position="20"/>
        <end position="251"/>
    </location>
</feature>
<name>Q3APV4_CHLCH</name>
<dbReference type="KEGG" id="cch:Cag_1720"/>
<dbReference type="GO" id="GO:0009234">
    <property type="term" value="P:menaquinone biosynthetic process"/>
    <property type="evidence" value="ECO:0007669"/>
    <property type="project" value="UniProtKB-UniRule"/>
</dbReference>
<gene>
    <name evidence="3" type="primary">menH</name>
    <name evidence="5" type="ordered locus">Cag_1720</name>
</gene>
<dbReference type="UniPathway" id="UPA00079"/>
<protein>
    <recommendedName>
        <fullName evidence="3">Putative 2-succinyl-6-hydroxy-2,4-cyclohexadiene-1-carboxylate synthase</fullName>
        <shortName evidence="3">SHCHC synthase</shortName>
        <ecNumber evidence="3">4.2.99.20</ecNumber>
    </recommendedName>
</protein>
<comment type="function">
    <text evidence="3">Catalyzes a proton abstraction reaction that results in 2,5-elimination of pyruvate from 2-succinyl-5-enolpyruvyl-6-hydroxy-3-cyclohexene-1-carboxylate (SEPHCHC) and the formation of 2-succinyl-6-hydroxy-2,4-cyclohexadiene-1-carboxylate (SHCHC).</text>
</comment>
<comment type="subunit">
    <text evidence="3">Monomer.</text>
</comment>
<dbReference type="PANTHER" id="PTHR42916:SF1">
    <property type="entry name" value="PROTEIN PHYLLO, CHLOROPLASTIC"/>
    <property type="match status" value="1"/>
</dbReference>
<dbReference type="GO" id="GO:0070205">
    <property type="term" value="F:2-succinyl-6-hydroxy-2,4-cyclohexadiene-1-carboxylate synthase activity"/>
    <property type="evidence" value="ECO:0007669"/>
    <property type="project" value="UniProtKB-UniRule"/>
</dbReference>
<dbReference type="Gene3D" id="3.40.50.1820">
    <property type="entry name" value="alpha/beta hydrolase"/>
    <property type="match status" value="1"/>
</dbReference>
<proteinExistence type="inferred from homology"/>
<evidence type="ECO:0000256" key="2">
    <source>
        <dbReference type="ARBA" id="ARBA00023239"/>
    </source>
</evidence>
<dbReference type="PRINTS" id="PR00111">
    <property type="entry name" value="ABHYDROLASE"/>
</dbReference>
<dbReference type="NCBIfam" id="TIGR03695">
    <property type="entry name" value="menH_SHCHC"/>
    <property type="match status" value="1"/>
</dbReference>
<sequence>MIMQPPLHIEIIGNKALPKIVFLHGFLGSGRDWLPLAEMLTSHYCCVLVDLPGHGSATLSASDEHHAYFTATVEALATVIQPISPEPCRLVGYSMGGRIALALMLTHPELFHQAVIVSASPGLPTEEERAKRRAGDEGIARKIERNFPDFLEAWYQQPLFSTLKNHPLFQEIERKRAINNSESLAAALRLLGTGQQPSFWDALSKCAVPTLFIAGEKDERYVAIARQMVKLAPHATLSIVPNCGHTLHIENKESFVEQLHTFFNQ</sequence>
<keyword evidence="5" id="KW-0645">Protease</keyword>
<evidence type="ECO:0000256" key="3">
    <source>
        <dbReference type="HAMAP-Rule" id="MF_01660"/>
    </source>
</evidence>
<comment type="pathway">
    <text evidence="3">Quinol/quinone metabolism; menaquinone biosynthesis.</text>
</comment>
<dbReference type="InterPro" id="IPR029058">
    <property type="entry name" value="AB_hydrolase_fold"/>
</dbReference>
<dbReference type="UniPathway" id="UPA01057">
    <property type="reaction ID" value="UER00900"/>
</dbReference>
<keyword evidence="5" id="KW-0031">Aminopeptidase</keyword>
<dbReference type="HOGENOM" id="CLU_020336_50_4_10"/>
<dbReference type="Pfam" id="PF00561">
    <property type="entry name" value="Abhydrolase_1"/>
    <property type="match status" value="1"/>
</dbReference>
<dbReference type="InterPro" id="IPR022485">
    <property type="entry name" value="SHCHC_synthase_MenH"/>
</dbReference>
<organism evidence="5">
    <name type="scientific">Chlorobium chlorochromatii (strain CaD3)</name>
    <dbReference type="NCBI Taxonomy" id="340177"/>
    <lineage>
        <taxon>Bacteria</taxon>
        <taxon>Pseudomonadati</taxon>
        <taxon>Chlorobiota</taxon>
        <taxon>Chlorobiia</taxon>
        <taxon>Chlorobiales</taxon>
        <taxon>Chlorobiaceae</taxon>
        <taxon>Chlorobium/Pelodictyon group</taxon>
        <taxon>Chlorobium</taxon>
    </lineage>
</organism>
<dbReference type="SUPFAM" id="SSF53474">
    <property type="entry name" value="alpha/beta-Hydrolases"/>
    <property type="match status" value="1"/>
</dbReference>
<dbReference type="GO" id="GO:0004177">
    <property type="term" value="F:aminopeptidase activity"/>
    <property type="evidence" value="ECO:0007669"/>
    <property type="project" value="UniProtKB-KW"/>
</dbReference>
<comment type="catalytic activity">
    <reaction evidence="3">
        <text>5-enolpyruvoyl-6-hydroxy-2-succinyl-cyclohex-3-ene-1-carboxylate = (1R,6R)-6-hydroxy-2-succinyl-cyclohexa-2,4-diene-1-carboxylate + pyruvate</text>
        <dbReference type="Rhea" id="RHEA:25597"/>
        <dbReference type="ChEBI" id="CHEBI:15361"/>
        <dbReference type="ChEBI" id="CHEBI:58689"/>
        <dbReference type="ChEBI" id="CHEBI:58818"/>
        <dbReference type="EC" id="4.2.99.20"/>
    </reaction>
</comment>
<comment type="similarity">
    <text evidence="3">Belongs to the AB hydrolase superfamily. MenH family.</text>
</comment>
<dbReference type="HAMAP" id="MF_01660">
    <property type="entry name" value="MenH"/>
    <property type="match status" value="1"/>
</dbReference>
<dbReference type="EMBL" id="CP000108">
    <property type="protein sequence ID" value="ABB28971.1"/>
    <property type="molecule type" value="Genomic_DNA"/>
</dbReference>
<reference evidence="5" key="1">
    <citation type="submission" date="2005-08" db="EMBL/GenBank/DDBJ databases">
        <title>Complete sequence of Chlorobium chlorochromatii CaD3.</title>
        <authorList>
            <person name="Copeland A."/>
            <person name="Lucas S."/>
            <person name="Lapidus A."/>
            <person name="Barry K."/>
            <person name="Detter J.C."/>
            <person name="Glavina T."/>
            <person name="Hammon N."/>
            <person name="Israni S."/>
            <person name="Pitluck S."/>
            <person name="Bryant D."/>
            <person name="Schmutz J."/>
            <person name="Larimer F."/>
            <person name="Land M."/>
            <person name="Kyrpides N."/>
            <person name="Ivanova N."/>
            <person name="Richardson P."/>
        </authorList>
    </citation>
    <scope>NUCLEOTIDE SEQUENCE [LARGE SCALE GENOMIC DNA]</scope>
    <source>
        <strain evidence="5">CaD3</strain>
    </source>
</reference>
<accession>Q3APV4</accession>